<dbReference type="RefSeq" id="WP_303478861.1">
    <property type="nucleotide sequence ID" value="NZ_JAUOPJ010000001.1"/>
</dbReference>
<reference evidence="2" key="1">
    <citation type="submission" date="2023-07" db="EMBL/GenBank/DDBJ databases">
        <title>Genome content predicts the carbon catabolic preferences of heterotrophic bacteria.</title>
        <authorList>
            <person name="Gralka M."/>
        </authorList>
    </citation>
    <scope>NUCLEOTIDE SEQUENCE</scope>
    <source>
        <strain evidence="2">I2M02</strain>
    </source>
</reference>
<accession>A0AAW7XMT4</accession>
<evidence type="ECO:0000256" key="1">
    <source>
        <dbReference type="SAM" id="Phobius"/>
    </source>
</evidence>
<organism evidence="2 3">
    <name type="scientific">Celeribacter halophilus</name>
    <dbReference type="NCBI Taxonomy" id="576117"/>
    <lineage>
        <taxon>Bacteria</taxon>
        <taxon>Pseudomonadati</taxon>
        <taxon>Pseudomonadota</taxon>
        <taxon>Alphaproteobacteria</taxon>
        <taxon>Rhodobacterales</taxon>
        <taxon>Roseobacteraceae</taxon>
        <taxon>Celeribacter</taxon>
    </lineage>
</organism>
<keyword evidence="1" id="KW-1133">Transmembrane helix</keyword>
<protein>
    <submittedName>
        <fullName evidence="2">DUF3307 domain-containing protein</fullName>
    </submittedName>
</protein>
<dbReference type="AlphaFoldDB" id="A0AAW7XMT4"/>
<feature type="transmembrane region" description="Helical" evidence="1">
    <location>
        <begin position="201"/>
        <end position="229"/>
    </location>
</feature>
<feature type="transmembrane region" description="Helical" evidence="1">
    <location>
        <begin position="87"/>
        <end position="109"/>
    </location>
</feature>
<keyword evidence="1" id="KW-0812">Transmembrane</keyword>
<evidence type="ECO:0000313" key="3">
    <source>
        <dbReference type="Proteomes" id="UP001169823"/>
    </source>
</evidence>
<dbReference type="Proteomes" id="UP001169823">
    <property type="component" value="Unassembled WGS sequence"/>
</dbReference>
<feature type="transmembrane region" description="Helical" evidence="1">
    <location>
        <begin position="34"/>
        <end position="67"/>
    </location>
</feature>
<name>A0AAW7XMT4_9RHOB</name>
<evidence type="ECO:0000313" key="2">
    <source>
        <dbReference type="EMBL" id="MDO6455597.1"/>
    </source>
</evidence>
<dbReference type="EMBL" id="JAUOPJ010000001">
    <property type="protein sequence ID" value="MDO6455597.1"/>
    <property type="molecule type" value="Genomic_DNA"/>
</dbReference>
<proteinExistence type="predicted"/>
<sequence>MPETLATLFLAHVLADYVVQPAWMVEDKAKPETLFLHFLAIVFTAMLCTGQLASPAVYALALVHIVIDAVKVRCFSDRFIPHITDQALHLVTLAATALLCPDLFATGLYGDVTWLPKLMLLGAGAIYATCAGSIAINKLLATFDPQPTSKGYPQSGPLIGNLERALTYLCIMAQMPEGIGFLLAAKVVMRFQTGTTDEKRYEYVFIGTLASFGWAIAVTLAVIFMASLLPPVGISLPNH</sequence>
<keyword evidence="1" id="KW-0472">Membrane</keyword>
<gene>
    <name evidence="2" type="ORF">Q4494_00775</name>
</gene>
<dbReference type="InterPro" id="IPR021737">
    <property type="entry name" value="Phage_phiKZ_Orf197"/>
</dbReference>
<dbReference type="Pfam" id="PF11750">
    <property type="entry name" value="DUF3307"/>
    <property type="match status" value="1"/>
</dbReference>
<comment type="caution">
    <text evidence="2">The sequence shown here is derived from an EMBL/GenBank/DDBJ whole genome shotgun (WGS) entry which is preliminary data.</text>
</comment>